<proteinExistence type="predicted"/>
<gene>
    <name evidence="3" type="ORF">EZS28_009172</name>
</gene>
<feature type="domain" description="CCHC-type" evidence="2">
    <location>
        <begin position="2"/>
        <end position="17"/>
    </location>
</feature>
<keyword evidence="1" id="KW-0479">Metal-binding</keyword>
<keyword evidence="1" id="KW-0862">Zinc</keyword>
<dbReference type="OrthoDB" id="3863715at2759"/>
<dbReference type="PROSITE" id="PS50158">
    <property type="entry name" value="ZF_CCHC"/>
    <property type="match status" value="3"/>
</dbReference>
<dbReference type="Proteomes" id="UP000324800">
    <property type="component" value="Unassembled WGS sequence"/>
</dbReference>
<dbReference type="InterPro" id="IPR025836">
    <property type="entry name" value="Zn_knuckle_CX2CX4HX4C"/>
</dbReference>
<name>A0A5J4WK39_9EUKA</name>
<dbReference type="EMBL" id="SNRW01001719">
    <property type="protein sequence ID" value="KAA6395300.1"/>
    <property type="molecule type" value="Genomic_DNA"/>
</dbReference>
<dbReference type="GO" id="GO:0003676">
    <property type="term" value="F:nucleic acid binding"/>
    <property type="evidence" value="ECO:0007669"/>
    <property type="project" value="InterPro"/>
</dbReference>
<dbReference type="Pfam" id="PF14392">
    <property type="entry name" value="zf-CCHC_4"/>
    <property type="match status" value="1"/>
</dbReference>
<dbReference type="Gene3D" id="4.10.60.10">
    <property type="entry name" value="Zinc finger, CCHC-type"/>
    <property type="match status" value="2"/>
</dbReference>
<reference evidence="3 4" key="1">
    <citation type="submission" date="2019-03" db="EMBL/GenBank/DDBJ databases">
        <title>Single cell metagenomics reveals metabolic interactions within the superorganism composed of flagellate Streblomastix strix and complex community of Bacteroidetes bacteria on its surface.</title>
        <authorList>
            <person name="Treitli S.C."/>
            <person name="Kolisko M."/>
            <person name="Husnik F."/>
            <person name="Keeling P."/>
            <person name="Hampl V."/>
        </authorList>
    </citation>
    <scope>NUCLEOTIDE SEQUENCE [LARGE SCALE GENOMIC DNA]</scope>
    <source>
        <strain evidence="3">ST1C</strain>
    </source>
</reference>
<protein>
    <recommendedName>
        <fullName evidence="2">CCHC-type domain-containing protein</fullName>
    </recommendedName>
</protein>
<dbReference type="Pfam" id="PF00098">
    <property type="entry name" value="zf-CCHC"/>
    <property type="match status" value="2"/>
</dbReference>
<evidence type="ECO:0000313" key="3">
    <source>
        <dbReference type="EMBL" id="KAA6395300.1"/>
    </source>
</evidence>
<dbReference type="GO" id="GO:0008270">
    <property type="term" value="F:zinc ion binding"/>
    <property type="evidence" value="ECO:0007669"/>
    <property type="project" value="UniProtKB-KW"/>
</dbReference>
<accession>A0A5J4WK39</accession>
<evidence type="ECO:0000256" key="1">
    <source>
        <dbReference type="PROSITE-ProRule" id="PRU00047"/>
    </source>
</evidence>
<dbReference type="SMART" id="SM00343">
    <property type="entry name" value="ZnF_C2HC"/>
    <property type="match status" value="3"/>
</dbReference>
<evidence type="ECO:0000313" key="4">
    <source>
        <dbReference type="Proteomes" id="UP000324800"/>
    </source>
</evidence>
<dbReference type="AlphaFoldDB" id="A0A5J4WK39"/>
<feature type="domain" description="CCHC-type" evidence="2">
    <location>
        <begin position="84"/>
        <end position="99"/>
    </location>
</feature>
<dbReference type="InterPro" id="IPR036875">
    <property type="entry name" value="Znf_CCHC_sf"/>
</dbReference>
<sequence>MKCFQCGRRGHIFENCPYHALLTATTDEETKIDLEDQQNKINQGISTNDNNNGISYDVDRDVCFRCGRPGHTSKECTFEDNRICFKCGGVGHTVKYCPENNNKKITKRDLQQDKK</sequence>
<dbReference type="SUPFAM" id="SSF57756">
    <property type="entry name" value="Retrovirus zinc finger-like domains"/>
    <property type="match status" value="2"/>
</dbReference>
<feature type="domain" description="CCHC-type" evidence="2">
    <location>
        <begin position="63"/>
        <end position="76"/>
    </location>
</feature>
<dbReference type="InterPro" id="IPR001878">
    <property type="entry name" value="Znf_CCHC"/>
</dbReference>
<comment type="caution">
    <text evidence="3">The sequence shown here is derived from an EMBL/GenBank/DDBJ whole genome shotgun (WGS) entry which is preliminary data.</text>
</comment>
<organism evidence="3 4">
    <name type="scientific">Streblomastix strix</name>
    <dbReference type="NCBI Taxonomy" id="222440"/>
    <lineage>
        <taxon>Eukaryota</taxon>
        <taxon>Metamonada</taxon>
        <taxon>Preaxostyla</taxon>
        <taxon>Oxymonadida</taxon>
        <taxon>Streblomastigidae</taxon>
        <taxon>Streblomastix</taxon>
    </lineage>
</organism>
<evidence type="ECO:0000259" key="2">
    <source>
        <dbReference type="PROSITE" id="PS50158"/>
    </source>
</evidence>
<keyword evidence="1" id="KW-0863">Zinc-finger</keyword>